<proteinExistence type="predicted"/>
<protein>
    <submittedName>
        <fullName evidence="2">Uncharacterized protein</fullName>
    </submittedName>
</protein>
<feature type="compositionally biased region" description="Basic residues" evidence="1">
    <location>
        <begin position="26"/>
        <end position="41"/>
    </location>
</feature>
<dbReference type="AlphaFoldDB" id="A0A0B6Y729"/>
<dbReference type="EMBL" id="HACG01004781">
    <property type="protein sequence ID" value="CEK51646.1"/>
    <property type="molecule type" value="Transcribed_RNA"/>
</dbReference>
<evidence type="ECO:0000256" key="1">
    <source>
        <dbReference type="SAM" id="MobiDB-lite"/>
    </source>
</evidence>
<feature type="region of interest" description="Disordered" evidence="1">
    <location>
        <begin position="22"/>
        <end position="42"/>
    </location>
</feature>
<reference evidence="2" key="1">
    <citation type="submission" date="2014-12" db="EMBL/GenBank/DDBJ databases">
        <title>Insight into the proteome of Arion vulgaris.</title>
        <authorList>
            <person name="Aradska J."/>
            <person name="Bulat T."/>
            <person name="Smidak R."/>
            <person name="Sarate P."/>
            <person name="Gangsoo J."/>
            <person name="Sialana F."/>
            <person name="Bilban M."/>
            <person name="Lubec G."/>
        </authorList>
    </citation>
    <scope>NUCLEOTIDE SEQUENCE</scope>
    <source>
        <tissue evidence="2">Skin</tissue>
    </source>
</reference>
<gene>
    <name evidence="2" type="primary">ORF13976</name>
</gene>
<accession>A0A0B6Y729</accession>
<evidence type="ECO:0000313" key="2">
    <source>
        <dbReference type="EMBL" id="CEK51646.1"/>
    </source>
</evidence>
<sequence length="85" mass="9922">MLCLPVLETTSKRRMKLRKRNEGYKPGHKNINKLSRNKHTSYKNTSFASVRIKILPAGTNLQNKVVVDRLRPQANLPVYDPYWNN</sequence>
<name>A0A0B6Y729_9EUPU</name>
<organism evidence="2">
    <name type="scientific">Arion vulgaris</name>
    <dbReference type="NCBI Taxonomy" id="1028688"/>
    <lineage>
        <taxon>Eukaryota</taxon>
        <taxon>Metazoa</taxon>
        <taxon>Spiralia</taxon>
        <taxon>Lophotrochozoa</taxon>
        <taxon>Mollusca</taxon>
        <taxon>Gastropoda</taxon>
        <taxon>Heterobranchia</taxon>
        <taxon>Euthyneura</taxon>
        <taxon>Panpulmonata</taxon>
        <taxon>Eupulmonata</taxon>
        <taxon>Stylommatophora</taxon>
        <taxon>Helicina</taxon>
        <taxon>Arionoidea</taxon>
        <taxon>Arionidae</taxon>
        <taxon>Arion</taxon>
    </lineage>
</organism>